<reference evidence="15" key="1">
    <citation type="submission" date="2012-12" db="EMBL/GenBank/DDBJ databases">
        <authorList>
            <person name="Hellsten U."/>
            <person name="Grimwood J."/>
            <person name="Chapman J.A."/>
            <person name="Shapiro H."/>
            <person name="Aerts A."/>
            <person name="Otillar R.P."/>
            <person name="Terry A.Y."/>
            <person name="Boore J.L."/>
            <person name="Simakov O."/>
            <person name="Marletaz F."/>
            <person name="Cho S.-J."/>
            <person name="Edsinger-Gonzales E."/>
            <person name="Havlak P."/>
            <person name="Kuo D.-H."/>
            <person name="Larsson T."/>
            <person name="Lv J."/>
            <person name="Arendt D."/>
            <person name="Savage R."/>
            <person name="Osoegawa K."/>
            <person name="de Jong P."/>
            <person name="Lindberg D.R."/>
            <person name="Seaver E.C."/>
            <person name="Weisblat D.A."/>
            <person name="Putnam N.H."/>
            <person name="Grigoriev I.V."/>
            <person name="Rokhsar D.S."/>
        </authorList>
    </citation>
    <scope>NUCLEOTIDE SEQUENCE</scope>
    <source>
        <strain evidence="15">I ESC-2004</strain>
    </source>
</reference>
<feature type="domain" description="ZP" evidence="12">
    <location>
        <begin position="400"/>
        <end position="667"/>
    </location>
</feature>
<dbReference type="Pfam" id="PF23344">
    <property type="entry name" value="ZP-N"/>
    <property type="match status" value="1"/>
</dbReference>
<dbReference type="PANTHER" id="PTHR14002:SF45">
    <property type="entry name" value="ZP DOMAIN-CONTAINING PROTEIN"/>
    <property type="match status" value="1"/>
</dbReference>
<keyword evidence="15" id="KW-1185">Reference proteome</keyword>
<feature type="transmembrane region" description="Helical" evidence="10">
    <location>
        <begin position="725"/>
        <end position="746"/>
    </location>
</feature>
<keyword evidence="8" id="KW-1015">Disulfide bond</keyword>
<dbReference type="InterPro" id="IPR001507">
    <property type="entry name" value="ZP_dom"/>
</dbReference>
<feature type="signal peptide" evidence="11">
    <location>
        <begin position="1"/>
        <end position="23"/>
    </location>
</feature>
<evidence type="ECO:0000256" key="4">
    <source>
        <dbReference type="ARBA" id="ARBA00022692"/>
    </source>
</evidence>
<evidence type="ECO:0000256" key="7">
    <source>
        <dbReference type="ARBA" id="ARBA00023136"/>
    </source>
</evidence>
<evidence type="ECO:0000313" key="14">
    <source>
        <dbReference type="EnsemblMetazoa" id="CapteP208885"/>
    </source>
</evidence>
<dbReference type="InterPro" id="IPR042235">
    <property type="entry name" value="ZP-C_dom"/>
</dbReference>
<dbReference type="InterPro" id="IPR055356">
    <property type="entry name" value="ZP-N"/>
</dbReference>
<dbReference type="Pfam" id="PF26060">
    <property type="entry name" value="TGFBR3_N"/>
    <property type="match status" value="2"/>
</dbReference>
<accession>R7UW53</accession>
<name>R7UW53_CAPTE</name>
<evidence type="ECO:0000256" key="3">
    <source>
        <dbReference type="ARBA" id="ARBA00022553"/>
    </source>
</evidence>
<dbReference type="EMBL" id="KB299289">
    <property type="protein sequence ID" value="ELU08162.1"/>
    <property type="molecule type" value="Genomic_DNA"/>
</dbReference>
<keyword evidence="9" id="KW-0325">Glycoprotein</keyword>
<protein>
    <recommendedName>
        <fullName evidence="12">ZP domain-containing protein</fullName>
    </recommendedName>
</protein>
<dbReference type="Gene3D" id="2.60.40.3210">
    <property type="entry name" value="Zona pellucida, ZP-N domain"/>
    <property type="match status" value="1"/>
</dbReference>
<dbReference type="Gene3D" id="2.60.40.4100">
    <property type="entry name" value="Zona pellucida, ZP-C domain"/>
    <property type="match status" value="1"/>
</dbReference>
<dbReference type="SMART" id="SM00241">
    <property type="entry name" value="ZP"/>
    <property type="match status" value="1"/>
</dbReference>
<keyword evidence="3" id="KW-0597">Phosphoprotein</keyword>
<gene>
    <name evidence="13" type="ORF">CAPTEDRAFT_208885</name>
</gene>
<keyword evidence="6 10" id="KW-1133">Transmembrane helix</keyword>
<evidence type="ECO:0000313" key="15">
    <source>
        <dbReference type="Proteomes" id="UP000014760"/>
    </source>
</evidence>
<evidence type="ECO:0000256" key="5">
    <source>
        <dbReference type="ARBA" id="ARBA00022729"/>
    </source>
</evidence>
<feature type="chain" id="PRO_5008788452" description="ZP domain-containing protein" evidence="11">
    <location>
        <begin position="24"/>
        <end position="794"/>
    </location>
</feature>
<proteinExistence type="predicted"/>
<dbReference type="HOGENOM" id="CLU_018613_0_0_1"/>
<evidence type="ECO:0000256" key="10">
    <source>
        <dbReference type="SAM" id="Phobius"/>
    </source>
</evidence>
<evidence type="ECO:0000259" key="12">
    <source>
        <dbReference type="PROSITE" id="PS51034"/>
    </source>
</evidence>
<evidence type="ECO:0000256" key="6">
    <source>
        <dbReference type="ARBA" id="ARBA00022989"/>
    </source>
</evidence>
<dbReference type="EMBL" id="AMQN01006840">
    <property type="status" value="NOT_ANNOTATED_CDS"/>
    <property type="molecule type" value="Genomic_DNA"/>
</dbReference>
<keyword evidence="7 10" id="KW-0472">Membrane</keyword>
<dbReference type="EnsemblMetazoa" id="CapteT208885">
    <property type="protein sequence ID" value="CapteP208885"/>
    <property type="gene ID" value="CapteG208885"/>
</dbReference>
<evidence type="ECO:0000313" key="13">
    <source>
        <dbReference type="EMBL" id="ELU08162.1"/>
    </source>
</evidence>
<keyword evidence="4 10" id="KW-0812">Transmembrane</keyword>
<reference evidence="13 15" key="2">
    <citation type="journal article" date="2013" name="Nature">
        <title>Insights into bilaterian evolution from three spiralian genomes.</title>
        <authorList>
            <person name="Simakov O."/>
            <person name="Marletaz F."/>
            <person name="Cho S.J."/>
            <person name="Edsinger-Gonzales E."/>
            <person name="Havlak P."/>
            <person name="Hellsten U."/>
            <person name="Kuo D.H."/>
            <person name="Larsson T."/>
            <person name="Lv J."/>
            <person name="Arendt D."/>
            <person name="Savage R."/>
            <person name="Osoegawa K."/>
            <person name="de Jong P."/>
            <person name="Grimwood J."/>
            <person name="Chapman J.A."/>
            <person name="Shapiro H."/>
            <person name="Aerts A."/>
            <person name="Otillar R.P."/>
            <person name="Terry A.Y."/>
            <person name="Boore J.L."/>
            <person name="Grigoriev I.V."/>
            <person name="Lindberg D.R."/>
            <person name="Seaver E.C."/>
            <person name="Weisblat D.A."/>
            <person name="Putnam N.H."/>
            <person name="Rokhsar D.S."/>
        </authorList>
    </citation>
    <scope>NUCLEOTIDE SEQUENCE</scope>
    <source>
        <strain evidence="13 15">I ESC-2004</strain>
    </source>
</reference>
<dbReference type="InterPro" id="IPR055355">
    <property type="entry name" value="ZP-C"/>
</dbReference>
<dbReference type="AlphaFoldDB" id="R7UW53"/>
<dbReference type="PROSITE" id="PS51034">
    <property type="entry name" value="ZP_2"/>
    <property type="match status" value="1"/>
</dbReference>
<dbReference type="PANTHER" id="PTHR14002">
    <property type="entry name" value="ENDOGLIN/TGF-BETA RECEPTOR TYPE III"/>
    <property type="match status" value="1"/>
</dbReference>
<keyword evidence="5 11" id="KW-0732">Signal</keyword>
<comment type="subcellular location">
    <subcellularLocation>
        <location evidence="1">Cell membrane</location>
        <topology evidence="1">Single-pass type I membrane protein</topology>
    </subcellularLocation>
</comment>
<dbReference type="InterPro" id="IPR058899">
    <property type="entry name" value="TGFBR3/Endoglin-like_N"/>
</dbReference>
<reference evidence="14" key="3">
    <citation type="submission" date="2015-06" db="UniProtKB">
        <authorList>
            <consortium name="EnsemblMetazoa"/>
        </authorList>
    </citation>
    <scope>IDENTIFICATION</scope>
</reference>
<dbReference type="Proteomes" id="UP000014760">
    <property type="component" value="Unassembled WGS sequence"/>
</dbReference>
<evidence type="ECO:0000256" key="9">
    <source>
        <dbReference type="ARBA" id="ARBA00023180"/>
    </source>
</evidence>
<evidence type="ECO:0000256" key="11">
    <source>
        <dbReference type="SAM" id="SignalP"/>
    </source>
</evidence>
<dbReference type="OMA" id="VPQRECV"/>
<evidence type="ECO:0000256" key="1">
    <source>
        <dbReference type="ARBA" id="ARBA00004251"/>
    </source>
</evidence>
<dbReference type="OrthoDB" id="6420824at2759"/>
<dbReference type="STRING" id="283909.R7UW53"/>
<evidence type="ECO:0000256" key="2">
    <source>
        <dbReference type="ARBA" id="ARBA00022475"/>
    </source>
</evidence>
<organism evidence="13">
    <name type="scientific">Capitella teleta</name>
    <name type="common">Polychaete worm</name>
    <dbReference type="NCBI Taxonomy" id="283909"/>
    <lineage>
        <taxon>Eukaryota</taxon>
        <taxon>Metazoa</taxon>
        <taxon>Spiralia</taxon>
        <taxon>Lophotrochozoa</taxon>
        <taxon>Annelida</taxon>
        <taxon>Polychaeta</taxon>
        <taxon>Sedentaria</taxon>
        <taxon>Scolecida</taxon>
        <taxon>Capitellidae</taxon>
        <taxon>Capitella</taxon>
    </lineage>
</organism>
<keyword evidence="2" id="KW-1003">Cell membrane</keyword>
<dbReference type="Pfam" id="PF00100">
    <property type="entry name" value="Zona_pellucida"/>
    <property type="match status" value="1"/>
</dbReference>
<evidence type="ECO:0000256" key="8">
    <source>
        <dbReference type="ARBA" id="ARBA00023157"/>
    </source>
</evidence>
<sequence length="794" mass="87996">MGSRPNLLLFLLLFALLLILSGATRRSSFVDYDTVDCDVASLSPSYVDALFERYADAAGCVSNETSSAGQHVHVVYVTSSEVDDGHVVTLNISPADASVEYNGRLVFVLHSRFALRWQIQTEGVNDKTKVLFLLTQGSRLAKNSALRIRVKKYNMPEDRSGLMQWVRTNQGAVTSYLEVPRANKIIKRIGTETSAPEQCIVADNFYAPTTAALYLSHQPIDGCVARWNEGFNNQDTHVIEVHSVYSALSSGETAPSSPQQVSIMVTAKPSRVPRKDLILVLKAHVPVEWVISTSNVRGELKIITDRTVDAQNINMHETQVTHEDLSILSGVPLVIWAANHGYGPAVSYTSIQTVNRIVLTVDGGDDLPKHRPTSRPPVSPDDAMVHGSAAHILHRAKDVTCGLSSIGVSISKASLRRDNFESVERQQLSLADPGCAARENATHFILQTGLEGCGMRVHQSGASHFYQNAIVLHASEMQNDGSFIEYSDGSGSGVGMDDTYMDDEDMTSTGQAVRVSFQCEYINTRYNAWEHSLDDIDIRMNVFRDKDFQLPYMTFPEDPIRITESDPLFVQVSVMYSVDPDLQAIIRDCWVVPAISNHREDDSYRHALITKGCPGKIDWLGRDRFKMIYWEGVFMTHLQCNIALCSHTKTTARAYGIPMCVSMEKYCLTENMVSKNQEPWYRTLVRGPFLREPVRNYEIGVSTDSPFVRSPPGCMKVEGLDSGTVVGIAFAAFIIGVLLTAALWYIHTHTGPMLKRNQRSAETSGESTPSSTAPITIHQVFNDDVLNTVTLLVF</sequence>